<accession>G8F360</accession>
<dbReference type="PANTHER" id="PTHR37553">
    <property type="entry name" value="DUF4705 DOMAIN-CONTAINING PROTEIN"/>
    <property type="match status" value="1"/>
</dbReference>
<feature type="non-terminal residue" evidence="2">
    <location>
        <position position="131"/>
    </location>
</feature>
<organism evidence="3">
    <name type="scientific">Macaca fascicularis</name>
    <name type="common">Crab-eating macaque</name>
    <name type="synonym">Cynomolgus monkey</name>
    <dbReference type="NCBI Taxonomy" id="9541"/>
    <lineage>
        <taxon>Eukaryota</taxon>
        <taxon>Metazoa</taxon>
        <taxon>Chordata</taxon>
        <taxon>Craniata</taxon>
        <taxon>Vertebrata</taxon>
        <taxon>Euteleostomi</taxon>
        <taxon>Mammalia</taxon>
        <taxon>Eutheria</taxon>
        <taxon>Euarchontoglires</taxon>
        <taxon>Primates</taxon>
        <taxon>Haplorrhini</taxon>
        <taxon>Catarrhini</taxon>
        <taxon>Cercopithecidae</taxon>
        <taxon>Cercopithecinae</taxon>
        <taxon>Macaca</taxon>
    </lineage>
</organism>
<name>G8F360_MACFA</name>
<proteinExistence type="predicted"/>
<evidence type="ECO:0000313" key="2">
    <source>
        <dbReference type="EMBL" id="EHH61724.1"/>
    </source>
</evidence>
<gene>
    <name evidence="2" type="ORF">EGM_19794</name>
</gene>
<reference evidence="2 3" key="1">
    <citation type="journal article" date="2011" name="Nat. Biotechnol.">
        <title>Genome sequencing and comparison of two nonhuman primate animal models, the cynomolgus and Chinese rhesus macaques.</title>
        <authorList>
            <person name="Yan G."/>
            <person name="Zhang G."/>
            <person name="Fang X."/>
            <person name="Zhang Y."/>
            <person name="Li C."/>
            <person name="Ling F."/>
            <person name="Cooper D.N."/>
            <person name="Li Q."/>
            <person name="Li Y."/>
            <person name="van Gool A.J."/>
            <person name="Du H."/>
            <person name="Chen J."/>
            <person name="Chen R."/>
            <person name="Zhang P."/>
            <person name="Huang Z."/>
            <person name="Thompson J.R."/>
            <person name="Meng Y."/>
            <person name="Bai Y."/>
            <person name="Wang J."/>
            <person name="Zhuo M."/>
            <person name="Wang T."/>
            <person name="Huang Y."/>
            <person name="Wei L."/>
            <person name="Li J."/>
            <person name="Wang Z."/>
            <person name="Hu H."/>
            <person name="Yang P."/>
            <person name="Le L."/>
            <person name="Stenson P.D."/>
            <person name="Li B."/>
            <person name="Liu X."/>
            <person name="Ball E.V."/>
            <person name="An N."/>
            <person name="Huang Q."/>
            <person name="Zhang Y."/>
            <person name="Fan W."/>
            <person name="Zhang X."/>
            <person name="Li Y."/>
            <person name="Wang W."/>
            <person name="Katze M.G."/>
            <person name="Su B."/>
            <person name="Nielsen R."/>
            <person name="Yang H."/>
            <person name="Wang J."/>
            <person name="Wang X."/>
            <person name="Wang J."/>
        </authorList>
    </citation>
    <scope>NUCLEOTIDE SEQUENCE [LARGE SCALE GENOMIC DNA]</scope>
    <source>
        <strain evidence="2 3">CE-4</strain>
    </source>
</reference>
<dbReference type="PANTHER" id="PTHR37553:SF6">
    <property type="entry name" value="DUF4705 DOMAIN-CONTAINING PROTEIN"/>
    <property type="match status" value="1"/>
</dbReference>
<feature type="domain" description="DUF4705" evidence="1">
    <location>
        <begin position="71"/>
        <end position="107"/>
    </location>
</feature>
<dbReference type="Proteomes" id="UP000009130">
    <property type="component" value="Unassembled WGS sequence"/>
</dbReference>
<sequence length="131" mass="13586">PQVGISRPGCSFPASSPGPALPLSCLYRPNSCLTVTSLDSATAQLAAFVGPKRPQAKFSRPISYCTVGLSGQAPTLRRHLQAQLLSPNGLHRPRVFLPVASAGPSCPQIGLSRASSCLPVSSADPNRPQLG</sequence>
<dbReference type="Pfam" id="PF15788">
    <property type="entry name" value="DUF4705"/>
    <property type="match status" value="2"/>
</dbReference>
<dbReference type="EMBL" id="JH330281">
    <property type="protein sequence ID" value="EHH61724.1"/>
    <property type="molecule type" value="Genomic_DNA"/>
</dbReference>
<evidence type="ECO:0000259" key="1">
    <source>
        <dbReference type="Pfam" id="PF15788"/>
    </source>
</evidence>
<evidence type="ECO:0000313" key="3">
    <source>
        <dbReference type="Proteomes" id="UP000009130"/>
    </source>
</evidence>
<feature type="non-terminal residue" evidence="2">
    <location>
        <position position="1"/>
    </location>
</feature>
<dbReference type="InterPro" id="IPR031572">
    <property type="entry name" value="DUF4705"/>
</dbReference>
<feature type="domain" description="DUF4705" evidence="1">
    <location>
        <begin position="2"/>
        <end position="32"/>
    </location>
</feature>
<protein>
    <recommendedName>
        <fullName evidence="1">DUF4705 domain-containing protein</fullName>
    </recommendedName>
</protein>
<dbReference type="AlphaFoldDB" id="G8F360"/>